<evidence type="ECO:0000259" key="5">
    <source>
        <dbReference type="Pfam" id="PF22878"/>
    </source>
</evidence>
<keyword evidence="6" id="KW-1185">Reference proteome</keyword>
<feature type="compositionally biased region" description="Low complexity" evidence="4">
    <location>
        <begin position="284"/>
        <end position="307"/>
    </location>
</feature>
<feature type="compositionally biased region" description="Basic residues" evidence="4">
    <location>
        <begin position="474"/>
        <end position="500"/>
    </location>
</feature>
<feature type="region of interest" description="Disordered" evidence="4">
    <location>
        <begin position="1"/>
        <end position="359"/>
    </location>
</feature>
<dbReference type="InterPro" id="IPR054552">
    <property type="entry name" value="SPT2_N"/>
</dbReference>
<dbReference type="SMART" id="SM00784">
    <property type="entry name" value="SPT2"/>
    <property type="match status" value="1"/>
</dbReference>
<evidence type="ECO:0000256" key="2">
    <source>
        <dbReference type="ARBA" id="ARBA00013786"/>
    </source>
</evidence>
<evidence type="ECO:0000256" key="4">
    <source>
        <dbReference type="SAM" id="MobiDB-lite"/>
    </source>
</evidence>
<feature type="compositionally biased region" description="Basic and acidic residues" evidence="4">
    <location>
        <begin position="455"/>
        <end position="473"/>
    </location>
</feature>
<organism evidence="6 7">
    <name type="scientific">Aplysia californica</name>
    <name type="common">California sea hare</name>
    <dbReference type="NCBI Taxonomy" id="6500"/>
    <lineage>
        <taxon>Eukaryota</taxon>
        <taxon>Metazoa</taxon>
        <taxon>Spiralia</taxon>
        <taxon>Lophotrochozoa</taxon>
        <taxon>Mollusca</taxon>
        <taxon>Gastropoda</taxon>
        <taxon>Heterobranchia</taxon>
        <taxon>Euthyneura</taxon>
        <taxon>Tectipleura</taxon>
        <taxon>Aplysiida</taxon>
        <taxon>Aplysioidea</taxon>
        <taxon>Aplysiidae</taxon>
        <taxon>Aplysia</taxon>
    </lineage>
</organism>
<feature type="region of interest" description="Disordered" evidence="4">
    <location>
        <begin position="455"/>
        <end position="750"/>
    </location>
</feature>
<evidence type="ECO:0000256" key="1">
    <source>
        <dbReference type="ARBA" id="ARBA00006461"/>
    </source>
</evidence>
<feature type="compositionally biased region" description="Low complexity" evidence="4">
    <location>
        <begin position="230"/>
        <end position="248"/>
    </location>
</feature>
<protein>
    <recommendedName>
        <fullName evidence="2">Protein SPT2 homolog</fullName>
    </recommendedName>
</protein>
<proteinExistence type="inferred from homology"/>
<feature type="compositionally biased region" description="Basic and acidic residues" evidence="4">
    <location>
        <begin position="182"/>
        <end position="202"/>
    </location>
</feature>
<feature type="compositionally biased region" description="Basic residues" evidence="4">
    <location>
        <begin position="514"/>
        <end position="523"/>
    </location>
</feature>
<feature type="compositionally biased region" description="Basic and acidic residues" evidence="4">
    <location>
        <begin position="563"/>
        <end position="588"/>
    </location>
</feature>
<feature type="compositionally biased region" description="Basic and acidic residues" evidence="4">
    <location>
        <begin position="146"/>
        <end position="166"/>
    </location>
</feature>
<feature type="region of interest" description="Disordered" evidence="4">
    <location>
        <begin position="377"/>
        <end position="430"/>
    </location>
</feature>
<feature type="compositionally biased region" description="Acidic residues" evidence="4">
    <location>
        <begin position="733"/>
        <end position="750"/>
    </location>
</feature>
<feature type="domain" description="SPT2 homolog N-terminal" evidence="5">
    <location>
        <begin position="1"/>
        <end position="69"/>
    </location>
</feature>
<keyword evidence="3" id="KW-0175">Coiled coil</keyword>
<feature type="compositionally biased region" description="Basic and acidic residues" evidence="4">
    <location>
        <begin position="377"/>
        <end position="419"/>
    </location>
</feature>
<dbReference type="Pfam" id="PF08243">
    <property type="entry name" value="SPT2"/>
    <property type="match status" value="1"/>
</dbReference>
<evidence type="ECO:0000313" key="7">
    <source>
        <dbReference type="RefSeq" id="XP_035827750.1"/>
    </source>
</evidence>
<accession>A0ABM1VZA7</accession>
<feature type="compositionally biased region" description="Low complexity" evidence="4">
    <location>
        <begin position="203"/>
        <end position="216"/>
    </location>
</feature>
<feature type="compositionally biased region" description="Basic and acidic residues" evidence="4">
    <location>
        <begin position="109"/>
        <end position="124"/>
    </location>
</feature>
<dbReference type="Proteomes" id="UP000694888">
    <property type="component" value="Unplaced"/>
</dbReference>
<feature type="compositionally biased region" description="Basic and acidic residues" evidence="4">
    <location>
        <begin position="85"/>
        <end position="96"/>
    </location>
</feature>
<feature type="compositionally biased region" description="Low complexity" evidence="4">
    <location>
        <begin position="172"/>
        <end position="181"/>
    </location>
</feature>
<gene>
    <name evidence="7" type="primary">LOC101847604</name>
</gene>
<dbReference type="Pfam" id="PF22878">
    <property type="entry name" value="SPT2_N"/>
    <property type="match status" value="1"/>
</dbReference>
<feature type="compositionally biased region" description="Low complexity" evidence="4">
    <location>
        <begin position="608"/>
        <end position="625"/>
    </location>
</feature>
<feature type="compositionally biased region" description="Polar residues" evidence="4">
    <location>
        <begin position="316"/>
        <end position="333"/>
    </location>
</feature>
<dbReference type="GeneID" id="101847604"/>
<sequence length="831" mass="92920">MDFHSLMNMAASKQENLDKHKVSRYSLDLPAPRKEEKPKAKSEAVQKLIKEKEMEKRKKEEAIRKKREQEEKEEKKRNHFKIPKKKAEPAPTDTEKLINSLFDDDNEADSDKSASDEDRKDKINSQETCGNDGLTNGLHSSKSHKDKSDSSRSDEDKRKSSSDGKSGHHRSSSSSQKSSSTSDRHKSSSSDHHKSSSSDHKSSSSNHKSSSSSSSSSKHKSSSSDRHKSSSSSSSANKSSSSHSSSGNHKLKHSSSDKAGSPVSNRERSSSSSNNSSRKDKHQSSSSSRSSKPHLSSSSSKSQSSSSEPKTDAVNGKSSTSPSESQQPKQSHAQPVVLSKHHLNPLIERQAAQSAPAQLSEREKILARLQAIKERTLAAIHKENDSKGKRGKREKGLGRKSKDGSDKLDEKAKSAEIVRDVVSSDEDETVDNALDIMLNENKVKIEKEKIARMAKQAWERATKKDSGDAEERPSRKRKSIHKSGSSSKHRRPGNHVKRREHSLSPLSDRESKPKFGKQKKTIVKHSGNAAPPPMDFKALLAMAEQKQNEPMKPMSAIPKKKKKEEEKRPMTQEEKDRKERIKSREYQEWLKNGGKAPCQKDMSDDEASPPSTSQTRVPPSSSSSSSRDKLKSMPSGKPASSMGATRPSFHKQHRGEPQRPPSGSNHGLNRGKANSVPQMNENVLVCGPGSDSEPEEPPAPQNSMNPFDRIVSQVHKKSRPRPPPDPKRMRLDDDFDEEEEDSDMDDFIDDGEADASEISKEIQKMFGYDRSRFKNEREEDLSDMEADFSTVMKEEKRSAKLGRMEDLEDMRMEQEELRQKALMKKQMKRKK</sequence>
<dbReference type="RefSeq" id="XP_035827750.1">
    <property type="nucleotide sequence ID" value="XM_035971857.1"/>
</dbReference>
<reference evidence="7" key="1">
    <citation type="submission" date="2025-08" db="UniProtKB">
        <authorList>
            <consortium name="RefSeq"/>
        </authorList>
    </citation>
    <scope>IDENTIFICATION</scope>
</reference>
<dbReference type="InterPro" id="IPR013256">
    <property type="entry name" value="Chromatin_SPT2"/>
</dbReference>
<name>A0ABM1VZA7_APLCA</name>
<feature type="compositionally biased region" description="Basic and acidic residues" evidence="4">
    <location>
        <begin position="722"/>
        <end position="732"/>
    </location>
</feature>
<dbReference type="PANTHER" id="PTHR22691:SF8">
    <property type="entry name" value="PROTEIN SPT2 HOMOLOG"/>
    <property type="match status" value="1"/>
</dbReference>
<feature type="compositionally biased region" description="Polar residues" evidence="4">
    <location>
        <begin position="125"/>
        <end position="138"/>
    </location>
</feature>
<comment type="similarity">
    <text evidence="1">Belongs to the SPT2 family.</text>
</comment>
<evidence type="ECO:0000256" key="3">
    <source>
        <dbReference type="ARBA" id="ARBA00023054"/>
    </source>
</evidence>
<dbReference type="PANTHER" id="PTHR22691">
    <property type="entry name" value="YEAST SPT2-RELATED"/>
    <property type="match status" value="1"/>
</dbReference>
<feature type="compositionally biased region" description="Basic and acidic residues" evidence="4">
    <location>
        <begin position="31"/>
        <end position="76"/>
    </location>
</feature>
<evidence type="ECO:0000313" key="6">
    <source>
        <dbReference type="Proteomes" id="UP000694888"/>
    </source>
</evidence>